<keyword evidence="5" id="KW-0963">Cytoplasm</keyword>
<dbReference type="PANTHER" id="PTHR35798:SF1">
    <property type="entry name" value="CELL DIVISION PROTEIN SEPF"/>
    <property type="match status" value="1"/>
</dbReference>
<dbReference type="InterPro" id="IPR023052">
    <property type="entry name" value="Cell_div_SepF"/>
</dbReference>
<dbReference type="GO" id="GO:0000917">
    <property type="term" value="P:division septum assembly"/>
    <property type="evidence" value="ECO:0007669"/>
    <property type="project" value="UniProtKB-KW"/>
</dbReference>
<dbReference type="GO" id="GO:0005737">
    <property type="term" value="C:cytoplasm"/>
    <property type="evidence" value="ECO:0007669"/>
    <property type="project" value="UniProtKB-SubCell"/>
</dbReference>
<evidence type="ECO:0000256" key="4">
    <source>
        <dbReference type="ARBA" id="ARBA00044936"/>
    </source>
</evidence>
<dbReference type="HAMAP" id="MF_01197">
    <property type="entry name" value="SepF"/>
    <property type="match status" value="1"/>
</dbReference>
<keyword evidence="3 5" id="KW-0131">Cell cycle</keyword>
<dbReference type="AlphaFoldDB" id="U2Q565"/>
<dbReference type="Pfam" id="PF04472">
    <property type="entry name" value="SepF"/>
    <property type="match status" value="1"/>
</dbReference>
<keyword evidence="1 5" id="KW-0132">Cell division</keyword>
<dbReference type="Proteomes" id="UP000016608">
    <property type="component" value="Unassembled WGS sequence"/>
</dbReference>
<keyword evidence="2 5" id="KW-0717">Septation</keyword>
<proteinExistence type="inferred from homology"/>
<comment type="function">
    <text evidence="4 5">Cell division protein that is part of the divisome complex and is recruited early to the Z-ring. Probably stimulates Z-ring formation, perhaps through the cross-linking of FtsZ protofilaments. Its function overlaps with FtsA.</text>
</comment>
<accession>U2Q565</accession>
<keyword evidence="8" id="KW-1185">Reference proteome</keyword>
<dbReference type="GO" id="GO:0043093">
    <property type="term" value="P:FtsZ-dependent cytokinesis"/>
    <property type="evidence" value="ECO:0007669"/>
    <property type="project" value="UniProtKB-UniRule"/>
</dbReference>
<dbReference type="InterPro" id="IPR038594">
    <property type="entry name" value="SepF-like_sf"/>
</dbReference>
<comment type="subcellular location">
    <subcellularLocation>
        <location evidence="5">Cytoplasm</location>
    </subcellularLocation>
    <text evidence="5">Localizes to the division site, in a FtsZ-dependent manner.</text>
</comment>
<evidence type="ECO:0000256" key="6">
    <source>
        <dbReference type="SAM" id="MobiDB-lite"/>
    </source>
</evidence>
<dbReference type="PATRIC" id="fig|1256908.3.peg.389"/>
<evidence type="ECO:0000256" key="3">
    <source>
        <dbReference type="ARBA" id="ARBA00023306"/>
    </source>
</evidence>
<feature type="compositionally biased region" description="Basic and acidic residues" evidence="6">
    <location>
        <begin position="35"/>
        <end position="64"/>
    </location>
</feature>
<organism evidence="7 8">
    <name type="scientific">Eubacterium ramulus ATCC 29099</name>
    <dbReference type="NCBI Taxonomy" id="1256908"/>
    <lineage>
        <taxon>Bacteria</taxon>
        <taxon>Bacillati</taxon>
        <taxon>Bacillota</taxon>
        <taxon>Clostridia</taxon>
        <taxon>Eubacteriales</taxon>
        <taxon>Eubacteriaceae</taxon>
        <taxon>Eubacterium</taxon>
    </lineage>
</organism>
<comment type="subunit">
    <text evidence="5">Homodimer. Interacts with FtsZ.</text>
</comment>
<evidence type="ECO:0000256" key="1">
    <source>
        <dbReference type="ARBA" id="ARBA00022618"/>
    </source>
</evidence>
<sequence>MAMMDKFLNMMRLNSEEEDDFYDDDYYDEEDDYYEEPKRKSFRREKEKEEDTTARFATTKESKSAVKSNSKVTPMRQVKKNQGGNAAMEVCVIKPTSVEDAREITETLLNNRTVVLNLEGLDLEIGQRIIDFTSGSCFAIDGNLQKISNFIFIVTPAAVDISGDFQSIMDAFDVSSLQNDI</sequence>
<dbReference type="HOGENOM" id="CLU_078499_4_0_9"/>
<evidence type="ECO:0000256" key="5">
    <source>
        <dbReference type="HAMAP-Rule" id="MF_01197"/>
    </source>
</evidence>
<dbReference type="Gene3D" id="3.30.110.150">
    <property type="entry name" value="SepF-like protein"/>
    <property type="match status" value="1"/>
</dbReference>
<comment type="caution">
    <text evidence="7">The sequence shown here is derived from an EMBL/GenBank/DDBJ whole genome shotgun (WGS) entry which is preliminary data.</text>
</comment>
<evidence type="ECO:0000256" key="2">
    <source>
        <dbReference type="ARBA" id="ARBA00023210"/>
    </source>
</evidence>
<dbReference type="InterPro" id="IPR007561">
    <property type="entry name" value="Cell_div_SepF/SepF-rel"/>
</dbReference>
<name>U2Q565_EUBRA</name>
<comment type="similarity">
    <text evidence="5">Belongs to the SepF family.</text>
</comment>
<gene>
    <name evidence="5" type="primary">sepF</name>
    <name evidence="7" type="ORF">HMPREF0373_00428</name>
</gene>
<dbReference type="eggNOG" id="COG1799">
    <property type="taxonomic scope" value="Bacteria"/>
</dbReference>
<reference evidence="7 8" key="1">
    <citation type="submission" date="2013-06" db="EMBL/GenBank/DDBJ databases">
        <authorList>
            <person name="Weinstock G."/>
            <person name="Sodergren E."/>
            <person name="Lobos E.A."/>
            <person name="Fulton L."/>
            <person name="Fulton R."/>
            <person name="Courtney L."/>
            <person name="Fronick C."/>
            <person name="O'Laughlin M."/>
            <person name="Godfrey J."/>
            <person name="Wilson R.M."/>
            <person name="Miner T."/>
            <person name="Farmer C."/>
            <person name="Delehaunty K."/>
            <person name="Cordes M."/>
            <person name="Minx P."/>
            <person name="Tomlinson C."/>
            <person name="Chen J."/>
            <person name="Wollam A."/>
            <person name="Pepin K.H."/>
            <person name="Bhonagiri V."/>
            <person name="Zhang X."/>
            <person name="Warren W."/>
            <person name="Mitreva M."/>
            <person name="Mardis E.R."/>
            <person name="Wilson R.K."/>
        </authorList>
    </citation>
    <scope>NUCLEOTIDE SEQUENCE [LARGE SCALE GENOMIC DNA]</scope>
    <source>
        <strain evidence="7 8">ATCC 29099</strain>
    </source>
</reference>
<dbReference type="EMBL" id="AWVJ01000032">
    <property type="protein sequence ID" value="ERK51184.1"/>
    <property type="molecule type" value="Genomic_DNA"/>
</dbReference>
<protein>
    <recommendedName>
        <fullName evidence="5">Cell division protein SepF</fullName>
    </recommendedName>
</protein>
<dbReference type="RefSeq" id="WP_021740172.1">
    <property type="nucleotide sequence ID" value="NZ_KI271171.1"/>
</dbReference>
<dbReference type="GeneID" id="42787527"/>
<evidence type="ECO:0000313" key="7">
    <source>
        <dbReference type="EMBL" id="ERK51184.1"/>
    </source>
</evidence>
<dbReference type="PANTHER" id="PTHR35798">
    <property type="entry name" value="CELL DIVISION PROTEIN SEPF"/>
    <property type="match status" value="1"/>
</dbReference>
<feature type="region of interest" description="Disordered" evidence="6">
    <location>
        <begin position="33"/>
        <end position="79"/>
    </location>
</feature>
<evidence type="ECO:0000313" key="8">
    <source>
        <dbReference type="Proteomes" id="UP000016608"/>
    </source>
</evidence>